<dbReference type="GO" id="GO:0016020">
    <property type="term" value="C:membrane"/>
    <property type="evidence" value="ECO:0007669"/>
    <property type="project" value="UniProtKB-SubCell"/>
</dbReference>
<feature type="non-terminal residue" evidence="10">
    <location>
        <position position="207"/>
    </location>
</feature>
<comment type="subcellular location">
    <subcellularLocation>
        <location evidence="1">Membrane</location>
        <topology evidence="1">Single-pass type II membrane protein</topology>
    </subcellularLocation>
</comment>
<keyword evidence="5" id="KW-0479">Metal-binding</keyword>
<dbReference type="AlphaFoldDB" id="A0A7K6Q5N7"/>
<evidence type="ECO:0000256" key="5">
    <source>
        <dbReference type="ARBA" id="ARBA00022723"/>
    </source>
</evidence>
<evidence type="ECO:0000256" key="3">
    <source>
        <dbReference type="ARBA" id="ARBA00022679"/>
    </source>
</evidence>
<dbReference type="PANTHER" id="PTHR12270:SF23">
    <property type="entry name" value="XYLOSYL- AND GLUCURONYLTRANSFERASE LARGE2"/>
    <property type="match status" value="1"/>
</dbReference>
<keyword evidence="2" id="KW-0328">Glycosyltransferase</keyword>
<evidence type="ECO:0000256" key="6">
    <source>
        <dbReference type="ARBA" id="ARBA00022968"/>
    </source>
</evidence>
<dbReference type="Proteomes" id="UP000542689">
    <property type="component" value="Unassembled WGS sequence"/>
</dbReference>
<dbReference type="GO" id="GO:0015020">
    <property type="term" value="F:glucuronosyltransferase activity"/>
    <property type="evidence" value="ECO:0007669"/>
    <property type="project" value="TreeGrafter"/>
</dbReference>
<evidence type="ECO:0000256" key="8">
    <source>
        <dbReference type="ARBA" id="ARBA00023136"/>
    </source>
</evidence>
<sequence>HPSYYHRNSIQQLELPQRKAALIVPAFETLHYRLTFPKSKAELLSMLDMGSLYTFRGAADPLHPLLSQSLISISPHWYHVWPKGHAPTDYAKWRTATVPYRVAWQPDFEPYVVVRRDCPRYDQRFVGFGWNKVSHIMELDAQEYELLVLPNAFMIHMPHAPSFDISKFRLSAGYRGCLQTLREEFHQDLSRRYGAAALKYLTAERSL</sequence>
<dbReference type="GO" id="GO:0035269">
    <property type="term" value="P:protein O-linked glycosylation via mannose"/>
    <property type="evidence" value="ECO:0007669"/>
    <property type="project" value="TreeGrafter"/>
</dbReference>
<evidence type="ECO:0000313" key="11">
    <source>
        <dbReference type="Proteomes" id="UP000542689"/>
    </source>
</evidence>
<feature type="non-terminal residue" evidence="10">
    <location>
        <position position="1"/>
    </location>
</feature>
<keyword evidence="7" id="KW-1133">Transmembrane helix</keyword>
<organism evidence="10 11">
    <name type="scientific">Ifrita kowaldi</name>
    <name type="common">blue-capped ifrita</name>
    <dbReference type="NCBI Taxonomy" id="461245"/>
    <lineage>
        <taxon>Eukaryota</taxon>
        <taxon>Metazoa</taxon>
        <taxon>Chordata</taxon>
        <taxon>Craniata</taxon>
        <taxon>Vertebrata</taxon>
        <taxon>Euteleostomi</taxon>
        <taxon>Archelosauria</taxon>
        <taxon>Archosauria</taxon>
        <taxon>Dinosauria</taxon>
        <taxon>Saurischia</taxon>
        <taxon>Theropoda</taxon>
        <taxon>Coelurosauria</taxon>
        <taxon>Aves</taxon>
        <taxon>Neognathae</taxon>
        <taxon>Neoaves</taxon>
        <taxon>Telluraves</taxon>
        <taxon>Australaves</taxon>
        <taxon>Passeriformes</taxon>
        <taxon>Corvoidea</taxon>
        <taxon>Cinclosomatidae</taxon>
        <taxon>Ifrita</taxon>
    </lineage>
</organism>
<keyword evidence="3 10" id="KW-0808">Transferase</keyword>
<dbReference type="InterPro" id="IPR051292">
    <property type="entry name" value="Xyl/GlcA_transferase"/>
</dbReference>
<dbReference type="PANTHER" id="PTHR12270">
    <property type="entry name" value="GLYCOSYLTRANSFERASE-RELATED"/>
    <property type="match status" value="1"/>
</dbReference>
<dbReference type="Pfam" id="PF13896">
    <property type="entry name" value="Glyco_transf_49"/>
    <property type="match status" value="1"/>
</dbReference>
<evidence type="ECO:0000313" key="10">
    <source>
        <dbReference type="EMBL" id="NWW68527.1"/>
    </source>
</evidence>
<dbReference type="EMBL" id="VZRS01014877">
    <property type="protein sequence ID" value="NWW68527.1"/>
    <property type="molecule type" value="Genomic_DNA"/>
</dbReference>
<dbReference type="GO" id="GO:0042285">
    <property type="term" value="F:xylosyltransferase activity"/>
    <property type="evidence" value="ECO:0007669"/>
    <property type="project" value="TreeGrafter"/>
</dbReference>
<keyword evidence="11" id="KW-1185">Reference proteome</keyword>
<keyword evidence="4" id="KW-0812">Transmembrane</keyword>
<dbReference type="GO" id="GO:0005794">
    <property type="term" value="C:Golgi apparatus"/>
    <property type="evidence" value="ECO:0007669"/>
    <property type="project" value="TreeGrafter"/>
</dbReference>
<evidence type="ECO:0000256" key="4">
    <source>
        <dbReference type="ARBA" id="ARBA00022692"/>
    </source>
</evidence>
<keyword evidence="9" id="KW-0325">Glycoprotein</keyword>
<evidence type="ECO:0000256" key="9">
    <source>
        <dbReference type="ARBA" id="ARBA00023180"/>
    </source>
</evidence>
<protein>
    <submittedName>
        <fullName evidence="10">LARG2 glucuronyltransferase</fullName>
    </submittedName>
</protein>
<evidence type="ECO:0000256" key="1">
    <source>
        <dbReference type="ARBA" id="ARBA00004606"/>
    </source>
</evidence>
<reference evidence="10 11" key="1">
    <citation type="submission" date="2019-09" db="EMBL/GenBank/DDBJ databases">
        <title>Bird 10,000 Genomes (B10K) Project - Family phase.</title>
        <authorList>
            <person name="Zhang G."/>
        </authorList>
    </citation>
    <scope>NUCLEOTIDE SEQUENCE [LARGE SCALE GENOMIC DNA]</scope>
    <source>
        <strain evidence="10">B10K-DU-029-41</strain>
        <tissue evidence="10">Liver</tissue>
    </source>
</reference>
<gene>
    <name evidence="10" type="primary">Large2</name>
    <name evidence="10" type="ORF">IFRKOW_R00303</name>
</gene>
<proteinExistence type="predicted"/>
<keyword evidence="8" id="KW-0472">Membrane</keyword>
<dbReference type="GO" id="GO:0046872">
    <property type="term" value="F:metal ion binding"/>
    <property type="evidence" value="ECO:0007669"/>
    <property type="project" value="UniProtKB-KW"/>
</dbReference>
<evidence type="ECO:0000256" key="2">
    <source>
        <dbReference type="ARBA" id="ARBA00022676"/>
    </source>
</evidence>
<evidence type="ECO:0000256" key="7">
    <source>
        <dbReference type="ARBA" id="ARBA00022989"/>
    </source>
</evidence>
<comment type="caution">
    <text evidence="10">The sequence shown here is derived from an EMBL/GenBank/DDBJ whole genome shotgun (WGS) entry which is preliminary data.</text>
</comment>
<name>A0A7K6Q5N7_9CORV</name>
<accession>A0A7K6Q5N7</accession>
<keyword evidence="6" id="KW-0735">Signal-anchor</keyword>